<keyword evidence="2" id="KW-0812">Transmembrane</keyword>
<dbReference type="PANTHER" id="PTHR31157:SF1">
    <property type="entry name" value="SCP DOMAIN-CONTAINING PROTEIN"/>
    <property type="match status" value="1"/>
</dbReference>
<comment type="caution">
    <text evidence="4">The sequence shown here is derived from an EMBL/GenBank/DDBJ whole genome shotgun (WGS) entry which is preliminary data.</text>
</comment>
<feature type="region of interest" description="Disordered" evidence="1">
    <location>
        <begin position="1"/>
        <end position="38"/>
    </location>
</feature>
<evidence type="ECO:0000259" key="3">
    <source>
        <dbReference type="Pfam" id="PF00188"/>
    </source>
</evidence>
<dbReference type="EMBL" id="JACBZH010000001">
    <property type="protein sequence ID" value="NYH88739.1"/>
    <property type="molecule type" value="Genomic_DNA"/>
</dbReference>
<protein>
    <submittedName>
        <fullName evidence="4">Uncharacterized protein YkwD</fullName>
    </submittedName>
</protein>
<keyword evidence="2" id="KW-1133">Transmembrane helix</keyword>
<feature type="compositionally biased region" description="Low complexity" evidence="1">
    <location>
        <begin position="88"/>
        <end position="100"/>
    </location>
</feature>
<evidence type="ECO:0000256" key="2">
    <source>
        <dbReference type="SAM" id="Phobius"/>
    </source>
</evidence>
<proteinExistence type="predicted"/>
<sequence length="321" mass="34405">MAHDDRDVLHHDDGRHDHALWDEEADRPRHRGRRPLSRRLMVPALVATGVLGLGGGAVALSGYFQSADPTPRAGQERVVADPPQGAGTPDRAADAPAAKPAPTPTKRVKVPSEATPVRTTTSKNAAPADRPAAPAPGRREPAGAPEPKAAGKAEQPKAQADSPRPRRTVLRTRGPATPAHTTRPDTDSAARSTSQESAYEDLVVQLTNAARARVGCAALRVDDRLRSVAHAHSYDMAARNYFGHNTPDGRTPWDRIRAAGYGAPAAENIARGQQTPQDVTRAWLNSEGHRKNMLDCRIKAIGVGTHIGSGGPWWTQDFGYR</sequence>
<dbReference type="Pfam" id="PF00188">
    <property type="entry name" value="CAP"/>
    <property type="match status" value="1"/>
</dbReference>
<feature type="region of interest" description="Disordered" evidence="1">
    <location>
        <begin position="67"/>
        <end position="197"/>
    </location>
</feature>
<dbReference type="AlphaFoldDB" id="A0A852ZGJ3"/>
<dbReference type="SUPFAM" id="SSF55797">
    <property type="entry name" value="PR-1-like"/>
    <property type="match status" value="1"/>
</dbReference>
<keyword evidence="2" id="KW-0472">Membrane</keyword>
<dbReference type="RefSeq" id="WP_179786592.1">
    <property type="nucleotide sequence ID" value="NZ_BAAARR010000003.1"/>
</dbReference>
<evidence type="ECO:0000313" key="4">
    <source>
        <dbReference type="EMBL" id="NYH88739.1"/>
    </source>
</evidence>
<accession>A0A852ZGJ3</accession>
<dbReference type="CDD" id="cd05379">
    <property type="entry name" value="CAP_bacterial"/>
    <property type="match status" value="1"/>
</dbReference>
<organism evidence="4 5">
    <name type="scientific">Actinopolymorpha rutila</name>
    <dbReference type="NCBI Taxonomy" id="446787"/>
    <lineage>
        <taxon>Bacteria</taxon>
        <taxon>Bacillati</taxon>
        <taxon>Actinomycetota</taxon>
        <taxon>Actinomycetes</taxon>
        <taxon>Propionibacteriales</taxon>
        <taxon>Actinopolymorphaceae</taxon>
        <taxon>Actinopolymorpha</taxon>
    </lineage>
</organism>
<feature type="transmembrane region" description="Helical" evidence="2">
    <location>
        <begin position="40"/>
        <end position="64"/>
    </location>
</feature>
<name>A0A852ZGJ3_9ACTN</name>
<reference evidence="4 5" key="1">
    <citation type="submission" date="2020-07" db="EMBL/GenBank/DDBJ databases">
        <title>Sequencing the genomes of 1000 actinobacteria strains.</title>
        <authorList>
            <person name="Klenk H.-P."/>
        </authorList>
    </citation>
    <scope>NUCLEOTIDE SEQUENCE [LARGE SCALE GENOMIC DNA]</scope>
    <source>
        <strain evidence="4 5">DSM 18448</strain>
    </source>
</reference>
<evidence type="ECO:0000313" key="5">
    <source>
        <dbReference type="Proteomes" id="UP000579605"/>
    </source>
</evidence>
<keyword evidence="5" id="KW-1185">Reference proteome</keyword>
<dbReference type="InterPro" id="IPR035940">
    <property type="entry name" value="CAP_sf"/>
</dbReference>
<feature type="compositionally biased region" description="Basic residues" evidence="1">
    <location>
        <begin position="28"/>
        <end position="37"/>
    </location>
</feature>
<dbReference type="InterPro" id="IPR014044">
    <property type="entry name" value="CAP_dom"/>
</dbReference>
<dbReference type="Gene3D" id="3.40.33.10">
    <property type="entry name" value="CAP"/>
    <property type="match status" value="1"/>
</dbReference>
<feature type="domain" description="SCP" evidence="3">
    <location>
        <begin position="205"/>
        <end position="318"/>
    </location>
</feature>
<feature type="compositionally biased region" description="Low complexity" evidence="1">
    <location>
        <begin position="125"/>
        <end position="148"/>
    </location>
</feature>
<dbReference type="Proteomes" id="UP000579605">
    <property type="component" value="Unassembled WGS sequence"/>
</dbReference>
<feature type="compositionally biased region" description="Basic and acidic residues" evidence="1">
    <location>
        <begin position="1"/>
        <end position="21"/>
    </location>
</feature>
<dbReference type="PANTHER" id="PTHR31157">
    <property type="entry name" value="SCP DOMAIN-CONTAINING PROTEIN"/>
    <property type="match status" value="1"/>
</dbReference>
<evidence type="ECO:0000256" key="1">
    <source>
        <dbReference type="SAM" id="MobiDB-lite"/>
    </source>
</evidence>
<gene>
    <name evidence="4" type="ORF">F4554_001377</name>
</gene>